<dbReference type="InterPro" id="IPR000467">
    <property type="entry name" value="G_patch_dom"/>
</dbReference>
<evidence type="ECO:0000313" key="3">
    <source>
        <dbReference type="EMBL" id="TQD83891.1"/>
    </source>
</evidence>
<dbReference type="PANTHER" id="PTHR21032">
    <property type="entry name" value="G PATCH DOMAIN-CONTAINING PROTEIN 11"/>
    <property type="match status" value="1"/>
</dbReference>
<feature type="region of interest" description="Disordered" evidence="1">
    <location>
        <begin position="1"/>
        <end position="72"/>
    </location>
</feature>
<dbReference type="EMBL" id="VIEB01000661">
    <property type="protein sequence ID" value="TQD83891.1"/>
    <property type="molecule type" value="Genomic_DNA"/>
</dbReference>
<dbReference type="GO" id="GO:0000776">
    <property type="term" value="C:kinetochore"/>
    <property type="evidence" value="ECO:0007669"/>
    <property type="project" value="TreeGrafter"/>
</dbReference>
<dbReference type="InterPro" id="IPR013187">
    <property type="entry name" value="F-box-assoc_dom_typ3"/>
</dbReference>
<dbReference type="InterPro" id="IPR001810">
    <property type="entry name" value="F-box_dom"/>
</dbReference>
<dbReference type="AlphaFoldDB" id="A0A540LBQ0"/>
<dbReference type="SMART" id="SM01173">
    <property type="entry name" value="DUF4187"/>
    <property type="match status" value="1"/>
</dbReference>
<dbReference type="InterPro" id="IPR039249">
    <property type="entry name" value="GPATCH11"/>
</dbReference>
<protein>
    <recommendedName>
        <fullName evidence="2">G-patch domain-containing protein</fullName>
    </recommendedName>
</protein>
<dbReference type="PANTHER" id="PTHR21032:SF0">
    <property type="entry name" value="G PATCH DOMAIN-CONTAINING PROTEIN 11"/>
    <property type="match status" value="1"/>
</dbReference>
<feature type="region of interest" description="Disordered" evidence="1">
    <location>
        <begin position="179"/>
        <end position="210"/>
    </location>
</feature>
<dbReference type="InterPro" id="IPR025239">
    <property type="entry name" value="DUF4187"/>
</dbReference>
<organism evidence="3 4">
    <name type="scientific">Malus baccata</name>
    <name type="common">Siberian crab apple</name>
    <name type="synonym">Pyrus baccata</name>
    <dbReference type="NCBI Taxonomy" id="106549"/>
    <lineage>
        <taxon>Eukaryota</taxon>
        <taxon>Viridiplantae</taxon>
        <taxon>Streptophyta</taxon>
        <taxon>Embryophyta</taxon>
        <taxon>Tracheophyta</taxon>
        <taxon>Spermatophyta</taxon>
        <taxon>Magnoliopsida</taxon>
        <taxon>eudicotyledons</taxon>
        <taxon>Gunneridae</taxon>
        <taxon>Pentapetalae</taxon>
        <taxon>rosids</taxon>
        <taxon>fabids</taxon>
        <taxon>Rosales</taxon>
        <taxon>Rosaceae</taxon>
        <taxon>Amygdaloideae</taxon>
        <taxon>Maleae</taxon>
        <taxon>Malus</taxon>
    </lineage>
</organism>
<dbReference type="SMART" id="SM00256">
    <property type="entry name" value="FBOX"/>
    <property type="match status" value="1"/>
</dbReference>
<reference evidence="3 4" key="1">
    <citation type="journal article" date="2019" name="G3 (Bethesda)">
        <title>Sequencing of a Wild Apple (Malus baccata) Genome Unravels the Differences Between Cultivated and Wild Apple Species Regarding Disease Resistance and Cold Tolerance.</title>
        <authorList>
            <person name="Chen X."/>
        </authorList>
    </citation>
    <scope>NUCLEOTIDE SEQUENCE [LARGE SCALE GENOMIC DNA]</scope>
    <source>
        <strain evidence="4">cv. Shandingzi</strain>
        <tissue evidence="3">Leaves</tissue>
    </source>
</reference>
<evidence type="ECO:0000256" key="1">
    <source>
        <dbReference type="SAM" id="MobiDB-lite"/>
    </source>
</evidence>
<proteinExistence type="predicted"/>
<dbReference type="Pfam" id="PF01585">
    <property type="entry name" value="G-patch"/>
    <property type="match status" value="1"/>
</dbReference>
<feature type="compositionally biased region" description="Basic and acidic residues" evidence="1">
    <location>
        <begin position="53"/>
        <end position="72"/>
    </location>
</feature>
<dbReference type="InterPro" id="IPR036047">
    <property type="entry name" value="F-box-like_dom_sf"/>
</dbReference>
<dbReference type="Pfam" id="PF00646">
    <property type="entry name" value="F-box"/>
    <property type="match status" value="1"/>
</dbReference>
<dbReference type="Gene3D" id="1.20.1280.50">
    <property type="match status" value="1"/>
</dbReference>
<dbReference type="GO" id="GO:0003676">
    <property type="term" value="F:nucleic acid binding"/>
    <property type="evidence" value="ECO:0007669"/>
    <property type="project" value="InterPro"/>
</dbReference>
<feature type="compositionally biased region" description="Polar residues" evidence="1">
    <location>
        <begin position="29"/>
        <end position="43"/>
    </location>
</feature>
<dbReference type="STRING" id="106549.A0A540LBQ0"/>
<feature type="region of interest" description="Disordered" evidence="1">
    <location>
        <begin position="393"/>
        <end position="426"/>
    </location>
</feature>
<comment type="caution">
    <text evidence="3">The sequence shown here is derived from an EMBL/GenBank/DDBJ whole genome shotgun (WGS) entry which is preliminary data.</text>
</comment>
<accession>A0A540LBQ0</accession>
<feature type="compositionally biased region" description="Acidic residues" evidence="1">
    <location>
        <begin position="194"/>
        <end position="210"/>
    </location>
</feature>
<sequence>MAEEDDYMGDLSQFLTPEVTSPPKASSKKILNTKNPSNFQPSNKKSKLLNWQEQRKIDRERKQQEEDEKTLAKIETAPIPQSNIGFKLLKQMGYTPGSALGKEGLGQAEPVKIDIRRSRAGIGREDPHKEKRKREEIRTWAERRTEEAMMEEFGSRQKSQWRNKRVVVNFKKAHAALDQLENKEVVPPEKNENGEEEGGEEEEEEEEITEEDLHEILMKLRDEHRYCLFCGCQGFGPKGSSRSVLLAACCMFGGKMQERDESVIINGDVNQGKLSLIKCLHQDVLVEILSKLPAKSLIRFSCVSKEWYALTKSSYFIARHLHRSAINPFVLLVSGVSTEKYKPKSLGVALLCDEETPLLSLDLPFLPNYASFNIVGSSNGLVCGIVRICNETQEEEEEEDEEDEGEEEGDEGDEGDEEEEEGVEEDYVDSIVVWNPATKQFRYLPEPVLFSHRRCPQRIWDDKNDPLLGFDFVREINQYKVVRVLPTCNGDDGEVVTFEAQVFLQSTNSWREVENKLEFPSFKRCFTSWAITLNGVLYCLVLQTGYELAILSFNLHDEVFHVMHLPGELQDFKHLVPLFSWNNSVAILTTTSSLDDEYYDQVLWVMSSSTTTATTKPAWVRQLISRSKAFAAGRLFVGVWKDQHILLTRKQTHEEETNDVVPPENLFVYDPRSETQRKILNHGEMNLFGIGVNYVESLIPV</sequence>
<evidence type="ECO:0000259" key="2">
    <source>
        <dbReference type="PROSITE" id="PS50174"/>
    </source>
</evidence>
<feature type="domain" description="G-patch" evidence="2">
    <location>
        <begin position="81"/>
        <end position="127"/>
    </location>
</feature>
<dbReference type="InterPro" id="IPR017451">
    <property type="entry name" value="F-box-assoc_interact_dom"/>
</dbReference>
<dbReference type="SUPFAM" id="SSF81383">
    <property type="entry name" value="F-box domain"/>
    <property type="match status" value="1"/>
</dbReference>
<dbReference type="CDD" id="cd22157">
    <property type="entry name" value="F-box_AtFBW1-like"/>
    <property type="match status" value="1"/>
</dbReference>
<dbReference type="Proteomes" id="UP000315295">
    <property type="component" value="Unassembled WGS sequence"/>
</dbReference>
<gene>
    <name evidence="3" type="ORF">C1H46_030549</name>
</gene>
<dbReference type="PROSITE" id="PS50174">
    <property type="entry name" value="G_PATCH"/>
    <property type="match status" value="1"/>
</dbReference>
<keyword evidence="4" id="KW-1185">Reference proteome</keyword>
<dbReference type="Pfam" id="PF08268">
    <property type="entry name" value="FBA_3"/>
    <property type="match status" value="1"/>
</dbReference>
<dbReference type="SMART" id="SM00443">
    <property type="entry name" value="G_patch"/>
    <property type="match status" value="1"/>
</dbReference>
<name>A0A540LBQ0_MALBA</name>
<evidence type="ECO:0000313" key="4">
    <source>
        <dbReference type="Proteomes" id="UP000315295"/>
    </source>
</evidence>
<feature type="compositionally biased region" description="Basic and acidic residues" evidence="1">
    <location>
        <begin position="180"/>
        <end position="193"/>
    </location>
</feature>
<dbReference type="NCBIfam" id="TIGR01640">
    <property type="entry name" value="F_box_assoc_1"/>
    <property type="match status" value="1"/>
</dbReference>
<dbReference type="Pfam" id="PF13821">
    <property type="entry name" value="DUF4187"/>
    <property type="match status" value="1"/>
</dbReference>